<dbReference type="AlphaFoldDB" id="A0A1C7PET7"/>
<accession>A0A1C7PET7</accession>
<feature type="chain" id="PRO_5014266624" evidence="4">
    <location>
        <begin position="21"/>
        <end position="440"/>
    </location>
</feature>
<dbReference type="SUPFAM" id="SSF88713">
    <property type="entry name" value="Glycoside hydrolase/deacetylase"/>
    <property type="match status" value="1"/>
</dbReference>
<gene>
    <name evidence="6" type="ORF">PYTT_0319</name>
</gene>
<dbReference type="GO" id="GO:0005576">
    <property type="term" value="C:extracellular region"/>
    <property type="evidence" value="ECO:0007669"/>
    <property type="project" value="UniProtKB-SubCell"/>
</dbReference>
<evidence type="ECO:0000256" key="2">
    <source>
        <dbReference type="ARBA" id="ARBA00022729"/>
    </source>
</evidence>
<sequence>MKSLKILLLTLGLTMGQALCQTEDPEYLNPDRFLPSPVAQPKPAPRPGVPALPTSPSAPPIAAEVDEPGQQPAHTAAPIAEAVPVELVEQDQTRVAVLCYHNFSQTKPVTDMRIRTSVFRQQMEQIRNSGITVISMDDFLDWKTGSKKLPAECILITIDDGWKGTYTDAYPILREMGFPFTIFIYTDFITGYGDAMSHDMIREMMAHGATVGSHSSKHLYPRVWKKLTQGTPAYAELVQQELGNSANTLRTLFQTPVLTYCYPGGYNTPEMVEKAPSFNYKAAFTVVGKKTTHDSENYLIPRYVIEGGKPYTFQRALNFRQTGGNDAPGSATGSANLPPPPFPVVPAANQVSTVNIPIISADLSSIPGLLPQLSNFDMKVSGFGRVPFEFDAQKKLLFWKPDRRIYNSDITVQIQWKTAGGNLPHTARWSFKISPEIPLN</sequence>
<dbReference type="GO" id="GO:0005975">
    <property type="term" value="P:carbohydrate metabolic process"/>
    <property type="evidence" value="ECO:0007669"/>
    <property type="project" value="InterPro"/>
</dbReference>
<dbReference type="STRING" id="1679444.PYTT_0319"/>
<name>A0A1C7PET7_9BACT</name>
<evidence type="ECO:0000313" key="7">
    <source>
        <dbReference type="Proteomes" id="UP000176204"/>
    </source>
</evidence>
<dbReference type="EMBL" id="LT629973">
    <property type="protein sequence ID" value="SEH73397.1"/>
    <property type="molecule type" value="Genomic_DNA"/>
</dbReference>
<protein>
    <submittedName>
        <fullName evidence="6">Glycoside hydrolase/deacetylase beta/alpha-barrel</fullName>
    </submittedName>
</protein>
<reference evidence="7" key="1">
    <citation type="submission" date="2016-09" db="EMBL/GenBank/DDBJ databases">
        <authorList>
            <person name="Koehorst J."/>
        </authorList>
    </citation>
    <scope>NUCLEOTIDE SEQUENCE [LARGE SCALE GENOMIC DNA]</scope>
</reference>
<evidence type="ECO:0000256" key="4">
    <source>
        <dbReference type="SAM" id="SignalP"/>
    </source>
</evidence>
<dbReference type="PANTHER" id="PTHR34216">
    <property type="match status" value="1"/>
</dbReference>
<feature type="domain" description="NodB homology" evidence="5">
    <location>
        <begin position="152"/>
        <end position="381"/>
    </location>
</feature>
<keyword evidence="2 4" id="KW-0732">Signal</keyword>
<dbReference type="Pfam" id="PF01522">
    <property type="entry name" value="Polysacc_deac_1"/>
    <property type="match status" value="1"/>
</dbReference>
<dbReference type="CDD" id="cd10973">
    <property type="entry name" value="CE4_DAC_u4_5s"/>
    <property type="match status" value="1"/>
</dbReference>
<dbReference type="InterPro" id="IPR002509">
    <property type="entry name" value="NODB_dom"/>
</dbReference>
<keyword evidence="6" id="KW-0378">Hydrolase</keyword>
<proteinExistence type="predicted"/>
<comment type="subcellular location">
    <subcellularLocation>
        <location evidence="1">Secreted</location>
    </subcellularLocation>
</comment>
<dbReference type="InterPro" id="IPR011330">
    <property type="entry name" value="Glyco_hydro/deAcase_b/a-brl"/>
</dbReference>
<dbReference type="OrthoDB" id="9778320at2"/>
<feature type="region of interest" description="Disordered" evidence="3">
    <location>
        <begin position="30"/>
        <end position="73"/>
    </location>
</feature>
<evidence type="ECO:0000256" key="1">
    <source>
        <dbReference type="ARBA" id="ARBA00004613"/>
    </source>
</evidence>
<dbReference type="InterPro" id="IPR051398">
    <property type="entry name" value="Polysacch_Deacetylase"/>
</dbReference>
<keyword evidence="7" id="KW-1185">Reference proteome</keyword>
<dbReference type="Gene3D" id="3.20.20.370">
    <property type="entry name" value="Glycoside hydrolase/deacetylase"/>
    <property type="match status" value="1"/>
</dbReference>
<feature type="signal peptide" evidence="4">
    <location>
        <begin position="1"/>
        <end position="20"/>
    </location>
</feature>
<feature type="compositionally biased region" description="Pro residues" evidence="3">
    <location>
        <begin position="38"/>
        <end position="50"/>
    </location>
</feature>
<evidence type="ECO:0000256" key="3">
    <source>
        <dbReference type="SAM" id="MobiDB-lite"/>
    </source>
</evidence>
<dbReference type="RefSeq" id="WP_067772758.1">
    <property type="nucleotide sequence ID" value="NZ_LIGX01000002.1"/>
</dbReference>
<organism evidence="6 7">
    <name type="scientific">Akkermansia glycaniphila</name>
    <dbReference type="NCBI Taxonomy" id="1679444"/>
    <lineage>
        <taxon>Bacteria</taxon>
        <taxon>Pseudomonadati</taxon>
        <taxon>Verrucomicrobiota</taxon>
        <taxon>Verrucomicrobiia</taxon>
        <taxon>Verrucomicrobiales</taxon>
        <taxon>Akkermansiaceae</taxon>
        <taxon>Akkermansia</taxon>
    </lineage>
</organism>
<dbReference type="KEGG" id="agl:PYTT_0319"/>
<evidence type="ECO:0000313" key="6">
    <source>
        <dbReference type="EMBL" id="SEH73397.1"/>
    </source>
</evidence>
<dbReference type="GO" id="GO:0016810">
    <property type="term" value="F:hydrolase activity, acting on carbon-nitrogen (but not peptide) bonds"/>
    <property type="evidence" value="ECO:0007669"/>
    <property type="project" value="InterPro"/>
</dbReference>
<evidence type="ECO:0000259" key="5">
    <source>
        <dbReference type="PROSITE" id="PS51677"/>
    </source>
</evidence>
<dbReference type="PANTHER" id="PTHR34216:SF3">
    <property type="entry name" value="POLY-BETA-1,6-N-ACETYL-D-GLUCOSAMINE N-DEACETYLASE"/>
    <property type="match status" value="1"/>
</dbReference>
<dbReference type="PROSITE" id="PS51677">
    <property type="entry name" value="NODB"/>
    <property type="match status" value="1"/>
</dbReference>
<dbReference type="Proteomes" id="UP000176204">
    <property type="component" value="Chromosome I"/>
</dbReference>